<dbReference type="AlphaFoldDB" id="A0A9Q0K4J5"/>
<evidence type="ECO:0000256" key="1">
    <source>
        <dbReference type="SAM" id="MobiDB-lite"/>
    </source>
</evidence>
<dbReference type="OrthoDB" id="1702799at2759"/>
<accession>A0A9Q0K4J5</accession>
<evidence type="ECO:0000313" key="2">
    <source>
        <dbReference type="EMBL" id="KAJ4963604.1"/>
    </source>
</evidence>
<feature type="region of interest" description="Disordered" evidence="1">
    <location>
        <begin position="76"/>
        <end position="99"/>
    </location>
</feature>
<evidence type="ECO:0000313" key="3">
    <source>
        <dbReference type="Proteomes" id="UP001141806"/>
    </source>
</evidence>
<dbReference type="PANTHER" id="PTHR36410:SF1">
    <property type="entry name" value="EXPRESSED PROTEIN"/>
    <property type="match status" value="1"/>
</dbReference>
<dbReference type="EMBL" id="JAMYWD010000008">
    <property type="protein sequence ID" value="KAJ4963604.1"/>
    <property type="molecule type" value="Genomic_DNA"/>
</dbReference>
<proteinExistence type="predicted"/>
<reference evidence="2" key="1">
    <citation type="journal article" date="2023" name="Plant J.">
        <title>The genome of the king protea, Protea cynaroides.</title>
        <authorList>
            <person name="Chang J."/>
            <person name="Duong T.A."/>
            <person name="Schoeman C."/>
            <person name="Ma X."/>
            <person name="Roodt D."/>
            <person name="Barker N."/>
            <person name="Li Z."/>
            <person name="Van de Peer Y."/>
            <person name="Mizrachi E."/>
        </authorList>
    </citation>
    <scope>NUCLEOTIDE SEQUENCE</scope>
    <source>
        <tissue evidence="2">Young leaves</tissue>
    </source>
</reference>
<keyword evidence="3" id="KW-1185">Reference proteome</keyword>
<dbReference type="PANTHER" id="PTHR36410">
    <property type="entry name" value="EXPRESSED PROTEIN"/>
    <property type="match status" value="1"/>
</dbReference>
<gene>
    <name evidence="2" type="ORF">NE237_023543</name>
</gene>
<organism evidence="2 3">
    <name type="scientific">Protea cynaroides</name>
    <dbReference type="NCBI Taxonomy" id="273540"/>
    <lineage>
        <taxon>Eukaryota</taxon>
        <taxon>Viridiplantae</taxon>
        <taxon>Streptophyta</taxon>
        <taxon>Embryophyta</taxon>
        <taxon>Tracheophyta</taxon>
        <taxon>Spermatophyta</taxon>
        <taxon>Magnoliopsida</taxon>
        <taxon>Proteales</taxon>
        <taxon>Proteaceae</taxon>
        <taxon>Protea</taxon>
    </lineage>
</organism>
<protein>
    <submittedName>
        <fullName evidence="2">Uncharacterized protein</fullName>
    </submittedName>
</protein>
<comment type="caution">
    <text evidence="2">The sequence shown here is derived from an EMBL/GenBank/DDBJ whole genome shotgun (WGS) entry which is preliminary data.</text>
</comment>
<name>A0A9Q0K4J5_9MAGN</name>
<dbReference type="Proteomes" id="UP001141806">
    <property type="component" value="Unassembled WGS sequence"/>
</dbReference>
<sequence>MIPALRTVRIYNPSSLVPSLLPSSSAQKPFNIRFQRAETVCTKSENMDKTHDHQQKTKEVMSDSFGEGYATRSDEEGFGGICGGSQQIPKTNQEKDGVHGNHAGMSLGVYFDVLLTANITDVIDFGFAFCGKSMTRHKEVK</sequence>